<feature type="compositionally biased region" description="Basic and acidic residues" evidence="1">
    <location>
        <begin position="169"/>
        <end position="186"/>
    </location>
</feature>
<evidence type="ECO:0000313" key="2">
    <source>
        <dbReference type="EMBL" id="KAG5631696.1"/>
    </source>
</evidence>
<evidence type="ECO:0000256" key="1">
    <source>
        <dbReference type="SAM" id="MobiDB-lite"/>
    </source>
</evidence>
<gene>
    <name evidence="2" type="ORF">H5410_003413</name>
</gene>
<comment type="caution">
    <text evidence="2">The sequence shown here is derived from an EMBL/GenBank/DDBJ whole genome shotgun (WGS) entry which is preliminary data.</text>
</comment>
<reference evidence="2 3" key="1">
    <citation type="submission" date="2020-09" db="EMBL/GenBank/DDBJ databases">
        <title>De no assembly of potato wild relative species, Solanum commersonii.</title>
        <authorList>
            <person name="Cho K."/>
        </authorList>
    </citation>
    <scope>NUCLEOTIDE SEQUENCE [LARGE SCALE GENOMIC DNA]</scope>
    <source>
        <strain evidence="2">LZ3.2</strain>
        <tissue evidence="2">Leaf</tissue>
    </source>
</reference>
<keyword evidence="3" id="KW-1185">Reference proteome</keyword>
<proteinExistence type="predicted"/>
<sequence length="307" mass="33916">MRKDLRRATTLTKVKVRKMLKSASCDIEVTLSSSTDIQRIKADFTREEVDRKRASLADTSLEFNVDSLPAEASSSTPTSEPSGQLAYSADVRATRLEKFILRMINRAILEALTPLQTAVDALTGESSELAALKTKIVSLRKDVDYLKSTYFTSLIEREDNKNAPETTEDVQRDGAAHAESDAKTNKELISMDAEETQKSRDEGIFRDLPDLIETVVQPVTQALPAETSTIASSGSGIAIQCETTPGTDAYIQTAPSANRERERMHRQGRTPPFVPVREELKEQDQKAMKGAVGVALNNSVKKYYLTQ</sequence>
<dbReference type="AlphaFoldDB" id="A0A9J6B4Y6"/>
<name>A0A9J6B4Y6_SOLCO</name>
<dbReference type="EMBL" id="JACXVP010000001">
    <property type="protein sequence ID" value="KAG5631696.1"/>
    <property type="molecule type" value="Genomic_DNA"/>
</dbReference>
<dbReference type="Proteomes" id="UP000824120">
    <property type="component" value="Chromosome 1"/>
</dbReference>
<protein>
    <recommendedName>
        <fullName evidence="4">Polyprotein protein</fullName>
    </recommendedName>
</protein>
<accession>A0A9J6B4Y6</accession>
<feature type="region of interest" description="Disordered" evidence="1">
    <location>
        <begin position="160"/>
        <end position="201"/>
    </location>
</feature>
<evidence type="ECO:0000313" key="3">
    <source>
        <dbReference type="Proteomes" id="UP000824120"/>
    </source>
</evidence>
<organism evidence="2 3">
    <name type="scientific">Solanum commersonii</name>
    <name type="common">Commerson's wild potato</name>
    <name type="synonym">Commerson's nightshade</name>
    <dbReference type="NCBI Taxonomy" id="4109"/>
    <lineage>
        <taxon>Eukaryota</taxon>
        <taxon>Viridiplantae</taxon>
        <taxon>Streptophyta</taxon>
        <taxon>Embryophyta</taxon>
        <taxon>Tracheophyta</taxon>
        <taxon>Spermatophyta</taxon>
        <taxon>Magnoliopsida</taxon>
        <taxon>eudicotyledons</taxon>
        <taxon>Gunneridae</taxon>
        <taxon>Pentapetalae</taxon>
        <taxon>asterids</taxon>
        <taxon>lamiids</taxon>
        <taxon>Solanales</taxon>
        <taxon>Solanaceae</taxon>
        <taxon>Solanoideae</taxon>
        <taxon>Solaneae</taxon>
        <taxon>Solanum</taxon>
    </lineage>
</organism>
<evidence type="ECO:0008006" key="4">
    <source>
        <dbReference type="Google" id="ProtNLM"/>
    </source>
</evidence>